<feature type="chain" id="PRO_5035681425" description="Fatty-acid and retinol-binding protein 1" evidence="1">
    <location>
        <begin position="16"/>
        <end position="276"/>
    </location>
</feature>
<dbReference type="Proteomes" id="UP000614601">
    <property type="component" value="Unassembled WGS sequence"/>
</dbReference>
<keyword evidence="3" id="KW-1185">Reference proteome</keyword>
<accession>A0A811K2C5</accession>
<organism evidence="2 3">
    <name type="scientific">Bursaphelenchus okinawaensis</name>
    <dbReference type="NCBI Taxonomy" id="465554"/>
    <lineage>
        <taxon>Eukaryota</taxon>
        <taxon>Metazoa</taxon>
        <taxon>Ecdysozoa</taxon>
        <taxon>Nematoda</taxon>
        <taxon>Chromadorea</taxon>
        <taxon>Rhabditida</taxon>
        <taxon>Tylenchina</taxon>
        <taxon>Tylenchomorpha</taxon>
        <taxon>Aphelenchoidea</taxon>
        <taxon>Aphelenchoididae</taxon>
        <taxon>Bursaphelenchus</taxon>
    </lineage>
</organism>
<dbReference type="EMBL" id="CAJFDH010000002">
    <property type="protein sequence ID" value="CAD5209823.1"/>
    <property type="molecule type" value="Genomic_DNA"/>
</dbReference>
<evidence type="ECO:0000313" key="2">
    <source>
        <dbReference type="EMBL" id="CAD5209823.1"/>
    </source>
</evidence>
<evidence type="ECO:0000256" key="1">
    <source>
        <dbReference type="SAM" id="SignalP"/>
    </source>
</evidence>
<sequence>MKWVVLCLLVAVVHADDDKDVRDVVYKLLADININVSYAKVHEDFLGFEKKAVDLVAGDEALYNKIAPVLANIKQGYISLKGEHNQYGEKLHRVQQRLQGLRDILATKVKDANQLSLFDESVEMIRGMLLIPSSEDVVNKLLQIIKDARIDYEPLPPTEVEVRHALVLIAFEAFQRSKQNPVELFRKINDADYPAIDIEHSLSTPLRHLIEDYEAVYAQYKEQKKDDILAALIINLKHQKQRQPIHLLDGLPDTPAKEIYESIVDDLMDLKPLLKK</sequence>
<dbReference type="EMBL" id="CAJFCW020000002">
    <property type="protein sequence ID" value="CAG9090138.1"/>
    <property type="molecule type" value="Genomic_DNA"/>
</dbReference>
<gene>
    <name evidence="2" type="ORF">BOKJ2_LOCUS2880</name>
</gene>
<feature type="signal peptide" evidence="1">
    <location>
        <begin position="1"/>
        <end position="15"/>
    </location>
</feature>
<protein>
    <recommendedName>
        <fullName evidence="4">Fatty-acid and retinol-binding protein 1</fullName>
    </recommendedName>
</protein>
<dbReference type="AlphaFoldDB" id="A0A811K2C5"/>
<name>A0A811K2C5_9BILA</name>
<dbReference type="Proteomes" id="UP000783686">
    <property type="component" value="Unassembled WGS sequence"/>
</dbReference>
<reference evidence="2" key="1">
    <citation type="submission" date="2020-09" db="EMBL/GenBank/DDBJ databases">
        <authorList>
            <person name="Kikuchi T."/>
        </authorList>
    </citation>
    <scope>NUCLEOTIDE SEQUENCE</scope>
    <source>
        <strain evidence="2">SH1</strain>
    </source>
</reference>
<proteinExistence type="predicted"/>
<evidence type="ECO:0008006" key="4">
    <source>
        <dbReference type="Google" id="ProtNLM"/>
    </source>
</evidence>
<keyword evidence="1" id="KW-0732">Signal</keyword>
<comment type="caution">
    <text evidence="2">The sequence shown here is derived from an EMBL/GenBank/DDBJ whole genome shotgun (WGS) entry which is preliminary data.</text>
</comment>
<evidence type="ECO:0000313" key="3">
    <source>
        <dbReference type="Proteomes" id="UP000614601"/>
    </source>
</evidence>